<dbReference type="Proteomes" id="UP001279734">
    <property type="component" value="Unassembled WGS sequence"/>
</dbReference>
<accession>A0AAD3SLD0</accession>
<reference evidence="2" key="1">
    <citation type="submission" date="2023-05" db="EMBL/GenBank/DDBJ databases">
        <title>Nepenthes gracilis genome sequencing.</title>
        <authorList>
            <person name="Fukushima K."/>
        </authorList>
    </citation>
    <scope>NUCLEOTIDE SEQUENCE</scope>
    <source>
        <strain evidence="2">SING2019-196</strain>
    </source>
</reference>
<dbReference type="EMBL" id="BSYO01000012">
    <property type="protein sequence ID" value="GMH12880.1"/>
    <property type="molecule type" value="Genomic_DNA"/>
</dbReference>
<gene>
    <name evidence="2" type="ORF">Nepgr_014721</name>
</gene>
<evidence type="ECO:0000313" key="2">
    <source>
        <dbReference type="EMBL" id="GMH12880.1"/>
    </source>
</evidence>
<evidence type="ECO:0000313" key="3">
    <source>
        <dbReference type="Proteomes" id="UP001279734"/>
    </source>
</evidence>
<name>A0AAD3SLD0_NEPGR</name>
<keyword evidence="3" id="KW-1185">Reference proteome</keyword>
<organism evidence="2 3">
    <name type="scientific">Nepenthes gracilis</name>
    <name type="common">Slender pitcher plant</name>
    <dbReference type="NCBI Taxonomy" id="150966"/>
    <lineage>
        <taxon>Eukaryota</taxon>
        <taxon>Viridiplantae</taxon>
        <taxon>Streptophyta</taxon>
        <taxon>Embryophyta</taxon>
        <taxon>Tracheophyta</taxon>
        <taxon>Spermatophyta</taxon>
        <taxon>Magnoliopsida</taxon>
        <taxon>eudicotyledons</taxon>
        <taxon>Gunneridae</taxon>
        <taxon>Pentapetalae</taxon>
        <taxon>Caryophyllales</taxon>
        <taxon>Nepenthaceae</taxon>
        <taxon>Nepenthes</taxon>
    </lineage>
</organism>
<dbReference type="AlphaFoldDB" id="A0AAD3SLD0"/>
<feature type="region of interest" description="Disordered" evidence="1">
    <location>
        <begin position="1"/>
        <end position="64"/>
    </location>
</feature>
<evidence type="ECO:0000256" key="1">
    <source>
        <dbReference type="SAM" id="MobiDB-lite"/>
    </source>
</evidence>
<protein>
    <submittedName>
        <fullName evidence="2">Uncharacterized protein</fullName>
    </submittedName>
</protein>
<comment type="caution">
    <text evidence="2">The sequence shown here is derived from an EMBL/GenBank/DDBJ whole genome shotgun (WGS) entry which is preliminary data.</text>
</comment>
<proteinExistence type="predicted"/>
<sequence length="111" mass="12341">MAPATNAAPTNSICQHPPTAERKPAAAPPELESARPTGQKENSSTRQCMDGRAANHPRGTAASQQLQHLHHQSCEPDYNSLQQHHHQMCMNSIKLQQSHSVQQYKHRMETS</sequence>